<reference evidence="2 3" key="1">
    <citation type="submission" date="2018-04" db="EMBL/GenBank/DDBJ databases">
        <title>Cupriavidus necator CR12 genome sequencing and assembly.</title>
        <authorList>
            <person name="Ben Fekih I."/>
            <person name="Mazhar H.S."/>
            <person name="Bello S.K."/>
            <person name="Rensing C."/>
        </authorList>
    </citation>
    <scope>NUCLEOTIDE SEQUENCE [LARGE SCALE GENOMIC DNA]</scope>
    <source>
        <strain evidence="2 3">CR12</strain>
    </source>
</reference>
<name>A0A367PQX9_CUPNE</name>
<organism evidence="2 3">
    <name type="scientific">Cupriavidus necator</name>
    <name type="common">Alcaligenes eutrophus</name>
    <name type="synonym">Ralstonia eutropha</name>
    <dbReference type="NCBI Taxonomy" id="106590"/>
    <lineage>
        <taxon>Bacteria</taxon>
        <taxon>Pseudomonadati</taxon>
        <taxon>Pseudomonadota</taxon>
        <taxon>Betaproteobacteria</taxon>
        <taxon>Burkholderiales</taxon>
        <taxon>Burkholderiaceae</taxon>
        <taxon>Cupriavidus</taxon>
    </lineage>
</organism>
<dbReference type="EMBL" id="QDHA01000002">
    <property type="protein sequence ID" value="RCJ10331.1"/>
    <property type="molecule type" value="Genomic_DNA"/>
</dbReference>
<sequence>MRADGDGAECDPATAKADSAGLLPDGQGKCMNAPRTCARCMEATVIFDRKPMVNRNSTG</sequence>
<evidence type="ECO:0000313" key="3">
    <source>
        <dbReference type="Proteomes" id="UP000253501"/>
    </source>
</evidence>
<evidence type="ECO:0000256" key="1">
    <source>
        <dbReference type="SAM" id="MobiDB-lite"/>
    </source>
</evidence>
<comment type="caution">
    <text evidence="2">The sequence shown here is derived from an EMBL/GenBank/DDBJ whole genome shotgun (WGS) entry which is preliminary data.</text>
</comment>
<feature type="region of interest" description="Disordered" evidence="1">
    <location>
        <begin position="1"/>
        <end position="22"/>
    </location>
</feature>
<evidence type="ECO:0000313" key="2">
    <source>
        <dbReference type="EMBL" id="RCJ10331.1"/>
    </source>
</evidence>
<protein>
    <submittedName>
        <fullName evidence="2">Uncharacterized protein</fullName>
    </submittedName>
</protein>
<dbReference type="Proteomes" id="UP000253501">
    <property type="component" value="Unassembled WGS sequence"/>
</dbReference>
<dbReference type="AlphaFoldDB" id="A0A367PQX9"/>
<accession>A0A367PQX9</accession>
<gene>
    <name evidence="2" type="ORF">DDK22_00630</name>
</gene>
<proteinExistence type="predicted"/>